<evidence type="ECO:0000256" key="1">
    <source>
        <dbReference type="SAM" id="MobiDB-lite"/>
    </source>
</evidence>
<organism evidence="2 3">
    <name type="scientific">Platysternon megacephalum</name>
    <name type="common">big-headed turtle</name>
    <dbReference type="NCBI Taxonomy" id="55544"/>
    <lineage>
        <taxon>Eukaryota</taxon>
        <taxon>Metazoa</taxon>
        <taxon>Chordata</taxon>
        <taxon>Craniata</taxon>
        <taxon>Vertebrata</taxon>
        <taxon>Euteleostomi</taxon>
        <taxon>Archelosauria</taxon>
        <taxon>Testudinata</taxon>
        <taxon>Testudines</taxon>
        <taxon>Cryptodira</taxon>
        <taxon>Durocryptodira</taxon>
        <taxon>Testudinoidea</taxon>
        <taxon>Platysternidae</taxon>
        <taxon>Platysternon</taxon>
    </lineage>
</organism>
<reference evidence="2 3" key="1">
    <citation type="submission" date="2019-04" db="EMBL/GenBank/DDBJ databases">
        <title>Draft genome of the big-headed turtle Platysternon megacephalum.</title>
        <authorList>
            <person name="Gong S."/>
        </authorList>
    </citation>
    <scope>NUCLEOTIDE SEQUENCE [LARGE SCALE GENOMIC DNA]</scope>
    <source>
        <strain evidence="2">DO16091913</strain>
        <tissue evidence="2">Muscle</tissue>
    </source>
</reference>
<gene>
    <name evidence="2" type="ORF">DR999_PMT06471</name>
</gene>
<feature type="region of interest" description="Disordered" evidence="1">
    <location>
        <begin position="1"/>
        <end position="35"/>
    </location>
</feature>
<reference evidence="2 3" key="2">
    <citation type="submission" date="2019-04" db="EMBL/GenBank/DDBJ databases">
        <title>The genome sequence of big-headed turtle.</title>
        <authorList>
            <person name="Gong S."/>
        </authorList>
    </citation>
    <scope>NUCLEOTIDE SEQUENCE [LARGE SCALE GENOMIC DNA]</scope>
    <source>
        <strain evidence="2">DO16091913</strain>
        <tissue evidence="2">Muscle</tissue>
    </source>
</reference>
<comment type="caution">
    <text evidence="2">The sequence shown here is derived from an EMBL/GenBank/DDBJ whole genome shotgun (WGS) entry which is preliminary data.</text>
</comment>
<dbReference type="AlphaFoldDB" id="A0A4D9END9"/>
<accession>A0A4D9END9</accession>
<sequence>MVTQTVITLGAGPKEGKAASAEEGEESWRVSEPASQEVESYISPAIPSPETCRDAHFQLEDCKDRSDSQEKVSPAVSCLAQQKRLGSRREITVAMGMVQVKEK</sequence>
<proteinExistence type="predicted"/>
<evidence type="ECO:0000313" key="3">
    <source>
        <dbReference type="Proteomes" id="UP000297703"/>
    </source>
</evidence>
<protein>
    <submittedName>
        <fullName evidence="2">Max-interacting protein 1</fullName>
    </submittedName>
</protein>
<dbReference type="Proteomes" id="UP000297703">
    <property type="component" value="Unassembled WGS sequence"/>
</dbReference>
<evidence type="ECO:0000313" key="2">
    <source>
        <dbReference type="EMBL" id="TFK10545.1"/>
    </source>
</evidence>
<dbReference type="EMBL" id="QXTE01000040">
    <property type="protein sequence ID" value="TFK10545.1"/>
    <property type="molecule type" value="Genomic_DNA"/>
</dbReference>
<keyword evidence="3" id="KW-1185">Reference proteome</keyword>
<name>A0A4D9END9_9SAUR</name>